<feature type="modified residue" description="4-aspartylphosphate" evidence="5">
    <location>
        <position position="92"/>
    </location>
</feature>
<proteinExistence type="predicted"/>
<dbReference type="PANTHER" id="PTHR44591:SF3">
    <property type="entry name" value="RESPONSE REGULATORY DOMAIN-CONTAINING PROTEIN"/>
    <property type="match status" value="1"/>
</dbReference>
<evidence type="ECO:0000256" key="1">
    <source>
        <dbReference type="ARBA" id="ARBA00022553"/>
    </source>
</evidence>
<feature type="compositionally biased region" description="Pro residues" evidence="6">
    <location>
        <begin position="204"/>
        <end position="213"/>
    </location>
</feature>
<dbReference type="Gene3D" id="3.40.50.2300">
    <property type="match status" value="1"/>
</dbReference>
<gene>
    <name evidence="9" type="ORF">EDC65_1192</name>
</gene>
<keyword evidence="10" id="KW-1185">Reference proteome</keyword>
<dbReference type="RefSeq" id="WP_170216352.1">
    <property type="nucleotide sequence ID" value="NZ_AP019700.1"/>
</dbReference>
<dbReference type="InterPro" id="IPR000835">
    <property type="entry name" value="HTH_MarR-typ"/>
</dbReference>
<dbReference type="PROSITE" id="PS50110">
    <property type="entry name" value="RESPONSE_REGULATORY"/>
    <property type="match status" value="1"/>
</dbReference>
<evidence type="ECO:0000256" key="4">
    <source>
        <dbReference type="ARBA" id="ARBA00023163"/>
    </source>
</evidence>
<sequence length="341" mass="37387">MSFPDAALSELSDRGPDRAPENGPGADAQGGGGMPETTTSVPVLLLDDDAQILREYVDMLESIGIQSHSATSAVRGLAMLEDHPEIGLVVADIRMPEMDGLRFASIVRQMKRTGPSPQFIFITGYGEISAALAALRLEASDFLLKPVRRSDFLSAVRRAVQRVEADRAISSIQSLLPIVARWQATAASTQRQALVGVPQLEEPGPIPPTPAPTGPADNSPERMAEMKSRVVQVIQSRQARDRHFPQHLFADPAWDMLLDLTLAKLSSKEISVSSVCLAAGVPQSTALRRLQDLERSGLVRRRRDRDDRRRIFVELTEDAMQRILRYLGVISMSPPREQKGA</sequence>
<dbReference type="Proteomes" id="UP000278222">
    <property type="component" value="Unassembled WGS sequence"/>
</dbReference>
<dbReference type="GO" id="GO:0003677">
    <property type="term" value="F:DNA binding"/>
    <property type="evidence" value="ECO:0007669"/>
    <property type="project" value="UniProtKB-KW"/>
</dbReference>
<dbReference type="Pfam" id="PF00072">
    <property type="entry name" value="Response_reg"/>
    <property type="match status" value="1"/>
</dbReference>
<evidence type="ECO:0000256" key="2">
    <source>
        <dbReference type="ARBA" id="ARBA00023015"/>
    </source>
</evidence>
<keyword evidence="3 9" id="KW-0238">DNA-binding</keyword>
<dbReference type="SUPFAM" id="SSF46785">
    <property type="entry name" value="Winged helix' DNA-binding domain"/>
    <property type="match status" value="1"/>
</dbReference>
<dbReference type="InterPro" id="IPR036388">
    <property type="entry name" value="WH-like_DNA-bd_sf"/>
</dbReference>
<evidence type="ECO:0000256" key="3">
    <source>
        <dbReference type="ARBA" id="ARBA00023125"/>
    </source>
</evidence>
<dbReference type="SUPFAM" id="SSF52172">
    <property type="entry name" value="CheY-like"/>
    <property type="match status" value="1"/>
</dbReference>
<feature type="domain" description="Response regulatory" evidence="7">
    <location>
        <begin position="42"/>
        <end position="160"/>
    </location>
</feature>
<feature type="region of interest" description="Disordered" evidence="6">
    <location>
        <begin position="1"/>
        <end position="39"/>
    </location>
</feature>
<feature type="compositionally biased region" description="Basic and acidic residues" evidence="6">
    <location>
        <begin position="11"/>
        <end position="20"/>
    </location>
</feature>
<evidence type="ECO:0000256" key="6">
    <source>
        <dbReference type="SAM" id="MobiDB-lite"/>
    </source>
</evidence>
<dbReference type="Pfam" id="PF13463">
    <property type="entry name" value="HTH_27"/>
    <property type="match status" value="1"/>
</dbReference>
<dbReference type="GO" id="GO:0003700">
    <property type="term" value="F:DNA-binding transcription factor activity"/>
    <property type="evidence" value="ECO:0007669"/>
    <property type="project" value="InterPro"/>
</dbReference>
<dbReference type="SMART" id="SM00448">
    <property type="entry name" value="REC"/>
    <property type="match status" value="1"/>
</dbReference>
<organism evidence="9 10">
    <name type="scientific">Stella humosa</name>
    <dbReference type="NCBI Taxonomy" id="94"/>
    <lineage>
        <taxon>Bacteria</taxon>
        <taxon>Pseudomonadati</taxon>
        <taxon>Pseudomonadota</taxon>
        <taxon>Alphaproteobacteria</taxon>
        <taxon>Rhodospirillales</taxon>
        <taxon>Stellaceae</taxon>
        <taxon>Stella</taxon>
    </lineage>
</organism>
<dbReference type="InterPro" id="IPR023187">
    <property type="entry name" value="Tscrpt_reg_MarR-type_CS"/>
</dbReference>
<dbReference type="EMBL" id="RJKX01000011">
    <property type="protein sequence ID" value="ROQ02005.1"/>
    <property type="molecule type" value="Genomic_DNA"/>
</dbReference>
<dbReference type="PANTHER" id="PTHR44591">
    <property type="entry name" value="STRESS RESPONSE REGULATOR PROTEIN 1"/>
    <property type="match status" value="1"/>
</dbReference>
<evidence type="ECO:0000313" key="9">
    <source>
        <dbReference type="EMBL" id="ROQ02005.1"/>
    </source>
</evidence>
<accession>A0A3N1MFT0</accession>
<dbReference type="InterPro" id="IPR036390">
    <property type="entry name" value="WH_DNA-bd_sf"/>
</dbReference>
<comment type="caution">
    <text evidence="9">The sequence shown here is derived from an EMBL/GenBank/DDBJ whole genome shotgun (WGS) entry which is preliminary data.</text>
</comment>
<dbReference type="PROSITE" id="PS50995">
    <property type="entry name" value="HTH_MARR_2"/>
    <property type="match status" value="1"/>
</dbReference>
<dbReference type="InterPro" id="IPR001789">
    <property type="entry name" value="Sig_transdc_resp-reg_receiver"/>
</dbReference>
<keyword evidence="2" id="KW-0805">Transcription regulation</keyword>
<reference evidence="9 10" key="1">
    <citation type="submission" date="2018-11" db="EMBL/GenBank/DDBJ databases">
        <title>Genomic Encyclopedia of Type Strains, Phase IV (KMG-IV): sequencing the most valuable type-strain genomes for metagenomic binning, comparative biology and taxonomic classification.</title>
        <authorList>
            <person name="Goeker M."/>
        </authorList>
    </citation>
    <scope>NUCLEOTIDE SEQUENCE [LARGE SCALE GENOMIC DNA]</scope>
    <source>
        <strain evidence="9 10">DSM 5900</strain>
    </source>
</reference>
<dbReference type="GO" id="GO:0000160">
    <property type="term" value="P:phosphorelay signal transduction system"/>
    <property type="evidence" value="ECO:0007669"/>
    <property type="project" value="InterPro"/>
</dbReference>
<evidence type="ECO:0000259" key="8">
    <source>
        <dbReference type="PROSITE" id="PS50995"/>
    </source>
</evidence>
<feature type="domain" description="HTH marR-type" evidence="8">
    <location>
        <begin position="223"/>
        <end position="341"/>
    </location>
</feature>
<dbReference type="InterPro" id="IPR050595">
    <property type="entry name" value="Bact_response_regulator"/>
</dbReference>
<dbReference type="PROSITE" id="PS01117">
    <property type="entry name" value="HTH_MARR_1"/>
    <property type="match status" value="1"/>
</dbReference>
<feature type="region of interest" description="Disordered" evidence="6">
    <location>
        <begin position="199"/>
        <end position="221"/>
    </location>
</feature>
<evidence type="ECO:0000313" key="10">
    <source>
        <dbReference type="Proteomes" id="UP000278222"/>
    </source>
</evidence>
<evidence type="ECO:0000259" key="7">
    <source>
        <dbReference type="PROSITE" id="PS50110"/>
    </source>
</evidence>
<keyword evidence="4" id="KW-0804">Transcription</keyword>
<dbReference type="Gene3D" id="1.10.10.10">
    <property type="entry name" value="Winged helix-like DNA-binding domain superfamily/Winged helix DNA-binding domain"/>
    <property type="match status" value="1"/>
</dbReference>
<keyword evidence="1 5" id="KW-0597">Phosphoprotein</keyword>
<dbReference type="InterPro" id="IPR011006">
    <property type="entry name" value="CheY-like_superfamily"/>
</dbReference>
<name>A0A3N1MFT0_9PROT</name>
<dbReference type="AlphaFoldDB" id="A0A3N1MFT0"/>
<protein>
    <submittedName>
        <fullName evidence="9">Winged helix DNA-binding protein</fullName>
    </submittedName>
</protein>
<evidence type="ECO:0000256" key="5">
    <source>
        <dbReference type="PROSITE-ProRule" id="PRU00169"/>
    </source>
</evidence>